<evidence type="ECO:0000313" key="6">
    <source>
        <dbReference type="Proteomes" id="UP000003586"/>
    </source>
</evidence>
<dbReference type="GO" id="GO:0003700">
    <property type="term" value="F:DNA-binding transcription factor activity"/>
    <property type="evidence" value="ECO:0007669"/>
    <property type="project" value="InterPro"/>
</dbReference>
<name>W0F4G9_9BACT</name>
<dbReference type="InterPro" id="IPR020449">
    <property type="entry name" value="Tscrpt_reg_AraC-type_HTH"/>
</dbReference>
<evidence type="ECO:0000256" key="3">
    <source>
        <dbReference type="ARBA" id="ARBA00023163"/>
    </source>
</evidence>
<dbReference type="Gene3D" id="1.10.10.60">
    <property type="entry name" value="Homeodomain-like"/>
    <property type="match status" value="2"/>
</dbReference>
<gene>
    <name evidence="5" type="ORF">NIASO_15760</name>
</gene>
<keyword evidence="2" id="KW-0238">DNA-binding</keyword>
<organism evidence="5 6">
    <name type="scientific">Niabella soli DSM 19437</name>
    <dbReference type="NCBI Taxonomy" id="929713"/>
    <lineage>
        <taxon>Bacteria</taxon>
        <taxon>Pseudomonadati</taxon>
        <taxon>Bacteroidota</taxon>
        <taxon>Chitinophagia</taxon>
        <taxon>Chitinophagales</taxon>
        <taxon>Chitinophagaceae</taxon>
        <taxon>Niabella</taxon>
    </lineage>
</organism>
<proteinExistence type="predicted"/>
<evidence type="ECO:0000256" key="2">
    <source>
        <dbReference type="ARBA" id="ARBA00023125"/>
    </source>
</evidence>
<dbReference type="PROSITE" id="PS01124">
    <property type="entry name" value="HTH_ARAC_FAMILY_2"/>
    <property type="match status" value="1"/>
</dbReference>
<dbReference type="InterPro" id="IPR018060">
    <property type="entry name" value="HTH_AraC"/>
</dbReference>
<evidence type="ECO:0000313" key="5">
    <source>
        <dbReference type="EMBL" id="AHF16216.1"/>
    </source>
</evidence>
<evidence type="ECO:0000256" key="1">
    <source>
        <dbReference type="ARBA" id="ARBA00023015"/>
    </source>
</evidence>
<feature type="domain" description="HTH araC/xylS-type" evidence="4">
    <location>
        <begin position="185"/>
        <end position="282"/>
    </location>
</feature>
<evidence type="ECO:0000259" key="4">
    <source>
        <dbReference type="PROSITE" id="PS01124"/>
    </source>
</evidence>
<dbReference type="GO" id="GO:0043565">
    <property type="term" value="F:sequence-specific DNA binding"/>
    <property type="evidence" value="ECO:0007669"/>
    <property type="project" value="InterPro"/>
</dbReference>
<keyword evidence="6" id="KW-1185">Reference proteome</keyword>
<dbReference type="Proteomes" id="UP000003586">
    <property type="component" value="Chromosome"/>
</dbReference>
<dbReference type="InterPro" id="IPR009057">
    <property type="entry name" value="Homeodomain-like_sf"/>
</dbReference>
<dbReference type="eggNOG" id="COG2207">
    <property type="taxonomic scope" value="Bacteria"/>
</dbReference>
<accession>W0F4G9</accession>
<dbReference type="PROSITE" id="PS00041">
    <property type="entry name" value="HTH_ARAC_FAMILY_1"/>
    <property type="match status" value="1"/>
</dbReference>
<dbReference type="Pfam" id="PF12833">
    <property type="entry name" value="HTH_18"/>
    <property type="match status" value="1"/>
</dbReference>
<reference evidence="5 6" key="1">
    <citation type="submission" date="2013-12" db="EMBL/GenBank/DDBJ databases">
        <authorList>
            <consortium name="DOE Joint Genome Institute"/>
            <person name="Eisen J."/>
            <person name="Huntemann M."/>
            <person name="Han J."/>
            <person name="Chen A."/>
            <person name="Kyrpides N."/>
            <person name="Mavromatis K."/>
            <person name="Markowitz V."/>
            <person name="Palaniappan K."/>
            <person name="Ivanova N."/>
            <person name="Schaumberg A."/>
            <person name="Pati A."/>
            <person name="Liolios K."/>
            <person name="Nordberg H.P."/>
            <person name="Cantor M.N."/>
            <person name="Hua S.X."/>
            <person name="Woyke T."/>
        </authorList>
    </citation>
    <scope>NUCLEOTIDE SEQUENCE [LARGE SCALE GENOMIC DNA]</scope>
    <source>
        <strain evidence="6">DSM 19437</strain>
    </source>
</reference>
<protein>
    <submittedName>
        <fullName evidence="5">Transcriptional regulator</fullName>
    </submittedName>
</protein>
<dbReference type="AlphaFoldDB" id="W0F4G9"/>
<dbReference type="STRING" id="929713.NIASO_15760"/>
<keyword evidence="1" id="KW-0805">Transcription regulation</keyword>
<dbReference type="InterPro" id="IPR018062">
    <property type="entry name" value="HTH_AraC-typ_CS"/>
</dbReference>
<dbReference type="HOGENOM" id="CLU_000445_88_3_10"/>
<dbReference type="PRINTS" id="PR00032">
    <property type="entry name" value="HTHARAC"/>
</dbReference>
<dbReference type="SUPFAM" id="SSF46689">
    <property type="entry name" value="Homeodomain-like"/>
    <property type="match status" value="2"/>
</dbReference>
<dbReference type="SMART" id="SM00342">
    <property type="entry name" value="HTH_ARAC"/>
    <property type="match status" value="1"/>
</dbReference>
<dbReference type="EMBL" id="CP007035">
    <property type="protein sequence ID" value="AHF16216.1"/>
    <property type="molecule type" value="Genomic_DNA"/>
</dbReference>
<keyword evidence="3" id="KW-0804">Transcription</keyword>
<sequence length="290" mass="33105">MILPEVYREKSPLSDKDCFVVFDRRKTSFTFPVHVHPEYEINFVSGATGAQRVIGDSVETIGDKDLVFIANPELKHAWMDGQCKLTNIHEITIQFHPQLIEQNLNKNQFQSLKRLFKSAARGLCFGPSAIEKIQPLLQVITMENDGFYSVMRLFILLYELSKSTDCRELASGEPPEVSRNVELLNRLHEYVTGHITETIRIDDIAAALNMSRSTFARFLNAQTKMSFTDYLLDCRVKTAILLLKTGASIQSVSNQCGFNSVSYFYRVFKKANGINPAEYRDNYKKQKLVI</sequence>
<dbReference type="KEGG" id="nso:NIASO_15760"/>
<dbReference type="RefSeq" id="WP_008587041.1">
    <property type="nucleotide sequence ID" value="NZ_CP007035.1"/>
</dbReference>
<dbReference type="PANTHER" id="PTHR43280:SF27">
    <property type="entry name" value="TRANSCRIPTIONAL REGULATOR MTLR"/>
    <property type="match status" value="1"/>
</dbReference>
<dbReference type="PANTHER" id="PTHR43280">
    <property type="entry name" value="ARAC-FAMILY TRANSCRIPTIONAL REGULATOR"/>
    <property type="match status" value="1"/>
</dbReference>